<protein>
    <submittedName>
        <fullName evidence="5">Apple domain-containing protein</fullName>
    </submittedName>
</protein>
<dbReference type="AlphaFoldDB" id="A0A158P8Q5"/>
<dbReference type="PANTHER" id="PTHR47327:SF17">
    <property type="entry name" value="CUTICLIN-LIKE"/>
    <property type="match status" value="1"/>
</dbReference>
<dbReference type="WBParaSite" id="ACAC_0000731901-mRNA-1">
    <property type="protein sequence ID" value="ACAC_0000731901-mRNA-1"/>
    <property type="gene ID" value="ACAC_0000731901"/>
</dbReference>
<feature type="domain" description="Apple" evidence="3">
    <location>
        <begin position="201"/>
        <end position="284"/>
    </location>
</feature>
<evidence type="ECO:0000313" key="4">
    <source>
        <dbReference type="Proteomes" id="UP000035642"/>
    </source>
</evidence>
<keyword evidence="4" id="KW-1185">Reference proteome</keyword>
<feature type="transmembrane region" description="Helical" evidence="2">
    <location>
        <begin position="6"/>
        <end position="26"/>
    </location>
</feature>
<feature type="region of interest" description="Disordered" evidence="1">
    <location>
        <begin position="514"/>
        <end position="533"/>
    </location>
</feature>
<dbReference type="SMART" id="SM00473">
    <property type="entry name" value="PAN_AP"/>
    <property type="match status" value="2"/>
</dbReference>
<dbReference type="Gene3D" id="3.50.4.10">
    <property type="entry name" value="Hepatocyte Growth Factor"/>
    <property type="match status" value="1"/>
</dbReference>
<reference evidence="4" key="1">
    <citation type="submission" date="2012-09" db="EMBL/GenBank/DDBJ databases">
        <authorList>
            <person name="Martin A.A."/>
        </authorList>
    </citation>
    <scope>NUCLEOTIDE SEQUENCE</scope>
</reference>
<dbReference type="STRING" id="6313.A0A158P8Q5"/>
<dbReference type="Proteomes" id="UP000035642">
    <property type="component" value="Unassembled WGS sequence"/>
</dbReference>
<name>A0A158P8Q5_ANGCA</name>
<proteinExistence type="predicted"/>
<evidence type="ECO:0000313" key="5">
    <source>
        <dbReference type="WBParaSite" id="ACAC_0000731901-mRNA-1"/>
    </source>
</evidence>
<dbReference type="PANTHER" id="PTHR47327">
    <property type="entry name" value="FI18240P1-RELATED"/>
    <property type="match status" value="1"/>
</dbReference>
<sequence length="572" mass="65519">MHVDFFIIFVFFTNSGTVGATFSFVIENFNVIKGSVIEEFHVHSMRECSILCRVRIDCDGFNYLIESGEKAHCLLMNGKKPEIEEQLPHPEDILFAARKISLHRSCHGRTFAFEKFAHLQAINEDIILDSSVDETMENCLEKCHERADCRATQHSHRNGSCFLLRASPNTVYNLRKSFTFSNDVDLYENNCVEVSVSTSKCNFMRFGSAGFTDSYDEIVPNLDNVEECEIVCLTKTKVADPCRSYTYNKSSRSCYISHYDGRSFGQSPLSSQNPNLSYGSLDDCIDFGLKCRNDELEIHGSSMRLFSGFMRTKHRKNTICERKIDSLYEFKILMPYEECGINKTMLPYPSYNGLVHVKEGSTNLVTIRDKLLQVQCRIHSQVESNDLKLMAQMDVQDSNRSERVLCVIHDSVIGISRVSPQEIRYKINFGGFIEKTQLIYQALVETCSFDCSPKCNEKLWLDNAANQMEKDDNSIRIRRAVGPRQFELTQDIYKVHGSRITVLTTLSSTPVTESPKFQNERLLTSKDQHPRHNDEVHVRAQWRSFRGLHESTSTQIQYELSGQPKLNAAQID</sequence>
<evidence type="ECO:0000259" key="3">
    <source>
        <dbReference type="PROSITE" id="PS50948"/>
    </source>
</evidence>
<reference evidence="5" key="2">
    <citation type="submission" date="2016-04" db="UniProtKB">
        <authorList>
            <consortium name="WormBaseParasite"/>
        </authorList>
    </citation>
    <scope>IDENTIFICATION</scope>
</reference>
<dbReference type="SUPFAM" id="SSF57414">
    <property type="entry name" value="Hairpin loop containing domain-like"/>
    <property type="match status" value="2"/>
</dbReference>
<organism evidence="4 5">
    <name type="scientific">Angiostrongylus cantonensis</name>
    <name type="common">Rat lungworm</name>
    <dbReference type="NCBI Taxonomy" id="6313"/>
    <lineage>
        <taxon>Eukaryota</taxon>
        <taxon>Metazoa</taxon>
        <taxon>Ecdysozoa</taxon>
        <taxon>Nematoda</taxon>
        <taxon>Chromadorea</taxon>
        <taxon>Rhabditida</taxon>
        <taxon>Rhabditina</taxon>
        <taxon>Rhabditomorpha</taxon>
        <taxon>Strongyloidea</taxon>
        <taxon>Metastrongylidae</taxon>
        <taxon>Angiostrongylus</taxon>
    </lineage>
</organism>
<evidence type="ECO:0000256" key="2">
    <source>
        <dbReference type="SAM" id="Phobius"/>
    </source>
</evidence>
<keyword evidence="2" id="KW-0472">Membrane</keyword>
<dbReference type="Pfam" id="PF00024">
    <property type="entry name" value="PAN_1"/>
    <property type="match status" value="2"/>
</dbReference>
<feature type="domain" description="Apple" evidence="3">
    <location>
        <begin position="106"/>
        <end position="191"/>
    </location>
</feature>
<feature type="compositionally biased region" description="Basic and acidic residues" evidence="1">
    <location>
        <begin position="523"/>
        <end position="533"/>
    </location>
</feature>
<dbReference type="InterPro" id="IPR003609">
    <property type="entry name" value="Pan_app"/>
</dbReference>
<dbReference type="PROSITE" id="PS50948">
    <property type="entry name" value="PAN"/>
    <property type="match status" value="2"/>
</dbReference>
<dbReference type="GO" id="GO:0009653">
    <property type="term" value="P:anatomical structure morphogenesis"/>
    <property type="evidence" value="ECO:0007669"/>
    <property type="project" value="TreeGrafter"/>
</dbReference>
<evidence type="ECO:0000256" key="1">
    <source>
        <dbReference type="SAM" id="MobiDB-lite"/>
    </source>
</evidence>
<accession>A0A158P8Q5</accession>
<keyword evidence="2" id="KW-1133">Transmembrane helix</keyword>
<dbReference type="Pfam" id="PF14295">
    <property type="entry name" value="PAN_4"/>
    <property type="match status" value="1"/>
</dbReference>
<dbReference type="InterPro" id="IPR052774">
    <property type="entry name" value="Celegans_DevNeuronal_Protein"/>
</dbReference>
<keyword evidence="2" id="KW-0812">Transmembrane</keyword>